<gene>
    <name evidence="2" type="ORF">DKB62_03645</name>
</gene>
<dbReference type="EMBL" id="CP029462">
    <property type="protein sequence ID" value="AXL20732.1"/>
    <property type="molecule type" value="Genomic_DNA"/>
</dbReference>
<evidence type="ECO:0000256" key="1">
    <source>
        <dbReference type="SAM" id="Coils"/>
    </source>
</evidence>
<dbReference type="AlphaFoldDB" id="A0A346AXY9"/>
<dbReference type="KEGG" id="meg:DKB62_03645"/>
<evidence type="ECO:0000313" key="2">
    <source>
        <dbReference type="EMBL" id="AXL20732.1"/>
    </source>
</evidence>
<feature type="coiled-coil region" evidence="1">
    <location>
        <begin position="20"/>
        <end position="67"/>
    </location>
</feature>
<proteinExistence type="predicted"/>
<evidence type="ECO:0000313" key="3">
    <source>
        <dbReference type="Proteomes" id="UP000254337"/>
    </source>
</evidence>
<keyword evidence="3" id="KW-1185">Reference proteome</keyword>
<dbReference type="Proteomes" id="UP000254337">
    <property type="component" value="Chromosome"/>
</dbReference>
<accession>A0A346AXY9</accession>
<dbReference type="RefSeq" id="WP_107196728.1">
    <property type="nucleotide sequence ID" value="NZ_CP029462.1"/>
</dbReference>
<keyword evidence="1" id="KW-0175">Coiled coil</keyword>
<protein>
    <submittedName>
        <fullName evidence="2">Uncharacterized protein</fullName>
    </submittedName>
</protein>
<organism evidence="2 3">
    <name type="scientific">Megasphaera stantonii</name>
    <dbReference type="NCBI Taxonomy" id="2144175"/>
    <lineage>
        <taxon>Bacteria</taxon>
        <taxon>Bacillati</taxon>
        <taxon>Bacillota</taxon>
        <taxon>Negativicutes</taxon>
        <taxon>Veillonellales</taxon>
        <taxon>Veillonellaceae</taxon>
        <taxon>Megasphaera</taxon>
    </lineage>
</organism>
<sequence length="67" mass="8068">MDNIRLEELNELYGYGTAILKLLNDEFEERERKIKEMTEAQVKADQLKDNIRKIVELRKNVEEMLEQ</sequence>
<name>A0A346AXY9_9FIRM</name>
<reference evidence="2 3" key="1">
    <citation type="submission" date="2018-05" db="EMBL/GenBank/DDBJ databases">
        <title>Complete genome sequence of Megasphaera sp. AJH120T, isolated from the ceca of a chicken.</title>
        <authorList>
            <person name="Maki J."/>
            <person name="Looft T."/>
        </authorList>
    </citation>
    <scope>NUCLEOTIDE SEQUENCE [LARGE SCALE GENOMIC DNA]</scope>
    <source>
        <strain evidence="2 3">AJH120</strain>
    </source>
</reference>